<name>A0A917MFS9_9SPHI</name>
<evidence type="ECO:0000313" key="1">
    <source>
        <dbReference type="EMBL" id="GGH05691.1"/>
    </source>
</evidence>
<accession>A0A917MFS9</accession>
<dbReference type="RefSeq" id="WP_188508643.1">
    <property type="nucleotide sequence ID" value="NZ_BMER01000007.1"/>
</dbReference>
<gene>
    <name evidence="1" type="ORF">GCM10007415_47660</name>
</gene>
<dbReference type="Proteomes" id="UP000660862">
    <property type="component" value="Unassembled WGS sequence"/>
</dbReference>
<comment type="caution">
    <text evidence="1">The sequence shown here is derived from an EMBL/GenBank/DDBJ whole genome shotgun (WGS) entry which is preliminary data.</text>
</comment>
<dbReference type="AlphaFoldDB" id="A0A917MFS9"/>
<sequence>MKTYLQAYFDKLKLLVLRKSQITQLVPADCYRLALEIKAVTNKSVSETTLKRVFGFASSIHQPSIYTLNALAEYCDFDCWDSFYMHVEQDKLQTAQQRTWGEVSLRATKISLFNIQSNKHKCGIPYHLTIDREHMSNFMEHFERSGATTGILSGPTGYGKTVAVSRWVEKQISQSHAGCDNDIYLFTNSLSLLQGTAFGYHCNRWLAHLLGFENSEILDTFIEDHRNQAPGNFCLIIDELHSDLIADRQFYTVISQFIEMVRHFAQYDWFRIVLVLRTVTLLKYEGLFKDTIINPEWFSILSGESGNESANMAAFSSAEMHQLIQNVNGKIKPYQPFRNQNKQLIHIPLFFQYYYELVGERVNPNQVTSFDEYLIVAQYLKKKVFNGVNTLAKQALMEELSPLIEQDNGSLQISKRQAYAIIKQYRIAYNDLLYTGILYETNSGFEVRQQTVIQFQSDIIAAYFLALQLFNGHNEMEQLIDTLNQSTVSGKAKTEQLKWLLLFYIESGDLRLVNLFENIPFIREDRFDVTAFICDGLHKLSKDIHTDIKATLNHGLQNSRFLDYILNYSCFQAEYEPNLEKLLVFELSETHEIILRSKLAVIALLKWEEDALLKQLEILAVIPPDAYASFTVNPFLLVSYLYQYFKGGGINQEIAREIGALPYRLPIATKQASMQFIDILLYLFVKVSGNVAVARYYHDTLTQRLEQTNPANGFQMDFTMLTKALYLLECGDVETAKAYVEKTSPLALNNLTFRLLHNIFYLQIEKVKRGQDYVALGHRALALCEAQGLKLVEAYCRLLILERAPKEEQLQHVNNLKFQFAAFGYTAGLGALSKKYG</sequence>
<proteinExistence type="predicted"/>
<protein>
    <submittedName>
        <fullName evidence="1">Uncharacterized protein</fullName>
    </submittedName>
</protein>
<reference evidence="1" key="2">
    <citation type="submission" date="2020-09" db="EMBL/GenBank/DDBJ databases">
        <authorList>
            <person name="Sun Q."/>
            <person name="Zhou Y."/>
        </authorList>
    </citation>
    <scope>NUCLEOTIDE SEQUENCE</scope>
    <source>
        <strain evidence="1">CGMCC 1.12195</strain>
    </source>
</reference>
<dbReference type="EMBL" id="BMER01000007">
    <property type="protein sequence ID" value="GGH05691.1"/>
    <property type="molecule type" value="Genomic_DNA"/>
</dbReference>
<keyword evidence="2" id="KW-1185">Reference proteome</keyword>
<evidence type="ECO:0000313" key="2">
    <source>
        <dbReference type="Proteomes" id="UP000660862"/>
    </source>
</evidence>
<organism evidence="1 2">
    <name type="scientific">Parapedobacter pyrenivorans</name>
    <dbReference type="NCBI Taxonomy" id="1305674"/>
    <lineage>
        <taxon>Bacteria</taxon>
        <taxon>Pseudomonadati</taxon>
        <taxon>Bacteroidota</taxon>
        <taxon>Sphingobacteriia</taxon>
        <taxon>Sphingobacteriales</taxon>
        <taxon>Sphingobacteriaceae</taxon>
        <taxon>Parapedobacter</taxon>
    </lineage>
</organism>
<reference evidence="1" key="1">
    <citation type="journal article" date="2014" name="Int. J. Syst. Evol. Microbiol.">
        <title>Complete genome sequence of Corynebacterium casei LMG S-19264T (=DSM 44701T), isolated from a smear-ripened cheese.</title>
        <authorList>
            <consortium name="US DOE Joint Genome Institute (JGI-PGF)"/>
            <person name="Walter F."/>
            <person name="Albersmeier A."/>
            <person name="Kalinowski J."/>
            <person name="Ruckert C."/>
        </authorList>
    </citation>
    <scope>NUCLEOTIDE SEQUENCE</scope>
    <source>
        <strain evidence="1">CGMCC 1.12195</strain>
    </source>
</reference>